<evidence type="ECO:0000313" key="1">
    <source>
        <dbReference type="EMBL" id="GBN67071.1"/>
    </source>
</evidence>
<evidence type="ECO:0000313" key="2">
    <source>
        <dbReference type="Proteomes" id="UP000499080"/>
    </source>
</evidence>
<reference evidence="1 2" key="1">
    <citation type="journal article" date="2019" name="Sci. Rep.">
        <title>Orb-weaving spider Araneus ventricosus genome elucidates the spidroin gene catalogue.</title>
        <authorList>
            <person name="Kono N."/>
            <person name="Nakamura H."/>
            <person name="Ohtoshi R."/>
            <person name="Moran D.A.P."/>
            <person name="Shinohara A."/>
            <person name="Yoshida Y."/>
            <person name="Fujiwara M."/>
            <person name="Mori M."/>
            <person name="Tomita M."/>
            <person name="Arakawa K."/>
        </authorList>
    </citation>
    <scope>NUCLEOTIDE SEQUENCE [LARGE SCALE GENOMIC DNA]</scope>
</reference>
<proteinExistence type="predicted"/>
<dbReference type="Proteomes" id="UP000499080">
    <property type="component" value="Unassembled WGS sequence"/>
</dbReference>
<sequence>MQILRLLKKTKEKTICQAWMNQRDDCIQLEDNEDEEELEENPSSAQETLRALRTLRRSVQYRAESFYEHYSYKRFIQQMLDNSKKQVSLDNFFMKA</sequence>
<comment type="caution">
    <text evidence="1">The sequence shown here is derived from an EMBL/GenBank/DDBJ whole genome shotgun (WGS) entry which is preliminary data.</text>
</comment>
<organism evidence="1 2">
    <name type="scientific">Araneus ventricosus</name>
    <name type="common">Orbweaver spider</name>
    <name type="synonym">Epeira ventricosa</name>
    <dbReference type="NCBI Taxonomy" id="182803"/>
    <lineage>
        <taxon>Eukaryota</taxon>
        <taxon>Metazoa</taxon>
        <taxon>Ecdysozoa</taxon>
        <taxon>Arthropoda</taxon>
        <taxon>Chelicerata</taxon>
        <taxon>Arachnida</taxon>
        <taxon>Araneae</taxon>
        <taxon>Araneomorphae</taxon>
        <taxon>Entelegynae</taxon>
        <taxon>Araneoidea</taxon>
        <taxon>Araneidae</taxon>
        <taxon>Araneus</taxon>
    </lineage>
</organism>
<keyword evidence="2" id="KW-1185">Reference proteome</keyword>
<gene>
    <name evidence="1" type="ORF">AVEN_98325_1</name>
</gene>
<dbReference type="EMBL" id="BGPR01014869">
    <property type="protein sequence ID" value="GBN67071.1"/>
    <property type="molecule type" value="Genomic_DNA"/>
</dbReference>
<accession>A0A4Y2QUS9</accession>
<dbReference type="AlphaFoldDB" id="A0A4Y2QUS9"/>
<dbReference type="OrthoDB" id="6590871at2759"/>
<protein>
    <submittedName>
        <fullName evidence="1">Uncharacterized protein</fullName>
    </submittedName>
</protein>
<name>A0A4Y2QUS9_ARAVE</name>